<evidence type="ECO:0000256" key="1">
    <source>
        <dbReference type="ARBA" id="ARBA00001946"/>
    </source>
</evidence>
<dbReference type="Pfam" id="PF18765">
    <property type="entry name" value="Polbeta"/>
    <property type="match status" value="1"/>
</dbReference>
<gene>
    <name evidence="9" type="ORF">BLX24_08525</name>
</gene>
<evidence type="ECO:0000256" key="2">
    <source>
        <dbReference type="ARBA" id="ARBA00022679"/>
    </source>
</evidence>
<dbReference type="SUPFAM" id="SSF81301">
    <property type="entry name" value="Nucleotidyltransferase"/>
    <property type="match status" value="1"/>
</dbReference>
<dbReference type="CDD" id="cd05403">
    <property type="entry name" value="NT_KNTase_like"/>
    <property type="match status" value="1"/>
</dbReference>
<evidence type="ECO:0000256" key="6">
    <source>
        <dbReference type="ARBA" id="ARBA00022840"/>
    </source>
</evidence>
<evidence type="ECO:0000256" key="4">
    <source>
        <dbReference type="ARBA" id="ARBA00022723"/>
    </source>
</evidence>
<proteinExistence type="predicted"/>
<comment type="caution">
    <text evidence="9">The sequence shown here is derived from an EMBL/GenBank/DDBJ whole genome shotgun (WGS) entry which is preliminary data.</text>
</comment>
<protein>
    <recommendedName>
        <fullName evidence="8">Polymerase beta nucleotidyltransferase domain-containing protein</fullName>
    </recommendedName>
</protein>
<dbReference type="Proteomes" id="UP000181790">
    <property type="component" value="Unassembled WGS sequence"/>
</dbReference>
<evidence type="ECO:0000256" key="5">
    <source>
        <dbReference type="ARBA" id="ARBA00022741"/>
    </source>
</evidence>
<keyword evidence="2" id="KW-0808">Transferase</keyword>
<keyword evidence="3" id="KW-0548">Nucleotidyltransferase</keyword>
<evidence type="ECO:0000256" key="7">
    <source>
        <dbReference type="ARBA" id="ARBA00022842"/>
    </source>
</evidence>
<dbReference type="PANTHER" id="PTHR33571:SF14">
    <property type="entry name" value="PROTEIN ADENYLYLTRANSFERASE MJ0435-RELATED"/>
    <property type="match status" value="1"/>
</dbReference>
<organism evidence="9 10">
    <name type="scientific">Arsenicibacter rosenii</name>
    <dbReference type="NCBI Taxonomy" id="1750698"/>
    <lineage>
        <taxon>Bacteria</taxon>
        <taxon>Pseudomonadati</taxon>
        <taxon>Bacteroidota</taxon>
        <taxon>Cytophagia</taxon>
        <taxon>Cytophagales</taxon>
        <taxon>Spirosomataceae</taxon>
        <taxon>Arsenicibacter</taxon>
    </lineage>
</organism>
<dbReference type="Gene3D" id="3.30.460.10">
    <property type="entry name" value="Beta Polymerase, domain 2"/>
    <property type="match status" value="1"/>
</dbReference>
<dbReference type="GO" id="GO:0016779">
    <property type="term" value="F:nucleotidyltransferase activity"/>
    <property type="evidence" value="ECO:0007669"/>
    <property type="project" value="UniProtKB-KW"/>
</dbReference>
<comment type="cofactor">
    <cofactor evidence="1">
        <name>Mg(2+)</name>
        <dbReference type="ChEBI" id="CHEBI:18420"/>
    </cofactor>
</comment>
<dbReference type="RefSeq" id="WP_071502685.1">
    <property type="nucleotide sequence ID" value="NZ_MORL01000003.1"/>
</dbReference>
<keyword evidence="10" id="KW-1185">Reference proteome</keyword>
<dbReference type="PANTHER" id="PTHR33571">
    <property type="entry name" value="SSL8005 PROTEIN"/>
    <property type="match status" value="1"/>
</dbReference>
<evidence type="ECO:0000259" key="8">
    <source>
        <dbReference type="Pfam" id="PF18765"/>
    </source>
</evidence>
<dbReference type="GO" id="GO:0046872">
    <property type="term" value="F:metal ion binding"/>
    <property type="evidence" value="ECO:0007669"/>
    <property type="project" value="UniProtKB-KW"/>
</dbReference>
<evidence type="ECO:0000313" key="10">
    <source>
        <dbReference type="Proteomes" id="UP000181790"/>
    </source>
</evidence>
<accession>A0A1S2VMA5</accession>
<evidence type="ECO:0000313" key="9">
    <source>
        <dbReference type="EMBL" id="OIN59884.1"/>
    </source>
</evidence>
<dbReference type="OrthoDB" id="9809668at2"/>
<feature type="domain" description="Polymerase beta nucleotidyltransferase" evidence="8">
    <location>
        <begin position="17"/>
        <end position="95"/>
    </location>
</feature>
<name>A0A1S2VMA5_9BACT</name>
<keyword evidence="6" id="KW-0067">ATP-binding</keyword>
<keyword evidence="7" id="KW-0460">Magnesium</keyword>
<sequence>MERAEIISTLREVLPQLQQEFGIYKIGLFGSYARQQHTAKSDIDLVYELEEGKTLGFRNKLEVEKRLKKRLGKKKIEFINYRYLNPVIRVELLKDVIYV</sequence>
<dbReference type="InterPro" id="IPR052038">
    <property type="entry name" value="Type-VII_TA_antitoxin"/>
</dbReference>
<dbReference type="InterPro" id="IPR041633">
    <property type="entry name" value="Polbeta"/>
</dbReference>
<dbReference type="GO" id="GO:0005524">
    <property type="term" value="F:ATP binding"/>
    <property type="evidence" value="ECO:0007669"/>
    <property type="project" value="UniProtKB-KW"/>
</dbReference>
<keyword evidence="4" id="KW-0479">Metal-binding</keyword>
<dbReference type="InterPro" id="IPR043519">
    <property type="entry name" value="NT_sf"/>
</dbReference>
<keyword evidence="5" id="KW-0547">Nucleotide-binding</keyword>
<dbReference type="AlphaFoldDB" id="A0A1S2VMA5"/>
<evidence type="ECO:0000256" key="3">
    <source>
        <dbReference type="ARBA" id="ARBA00022695"/>
    </source>
</evidence>
<reference evidence="9 10" key="1">
    <citation type="submission" date="2016-10" db="EMBL/GenBank/DDBJ databases">
        <title>Arsenicibacter rosenii gen. nov., sp. nov., an efficient arsenic-methylating bacterium isolated from an arsenic-contaminated paddy soil.</title>
        <authorList>
            <person name="Huang K."/>
        </authorList>
    </citation>
    <scope>NUCLEOTIDE SEQUENCE [LARGE SCALE GENOMIC DNA]</scope>
    <source>
        <strain evidence="9 10">SM-1</strain>
    </source>
</reference>
<dbReference type="EMBL" id="MORL01000003">
    <property type="protein sequence ID" value="OIN59884.1"/>
    <property type="molecule type" value="Genomic_DNA"/>
</dbReference>